<dbReference type="InterPro" id="IPR032466">
    <property type="entry name" value="Metal_Hydrolase"/>
</dbReference>
<dbReference type="PROSITE" id="PS51365">
    <property type="entry name" value="RENAL_DIPEPTIDASE_2"/>
    <property type="match status" value="1"/>
</dbReference>
<accession>A0ABU3Q5L9</accession>
<dbReference type="RefSeq" id="WP_315724141.1">
    <property type="nucleotide sequence ID" value="NZ_JAVUPU010000002.1"/>
</dbReference>
<dbReference type="Proteomes" id="UP001259572">
    <property type="component" value="Unassembled WGS sequence"/>
</dbReference>
<name>A0ABU3Q5L9_9SPHN</name>
<protein>
    <submittedName>
        <fullName evidence="1">Membrane dipeptidase</fullName>
        <ecNumber evidence="1">3.4.13.-</ecNumber>
    </submittedName>
</protein>
<gene>
    <name evidence="1" type="ORF">RQX22_04750</name>
</gene>
<proteinExistence type="predicted"/>
<sequence>MNRREALFSALGAATTVAASGSLAAQPRRSAASLAEARRLQDSTLLVDQLDGSAMTDEYLDMLESAGVDIWQGHGMSSIGNATSLLTFLDKHSRRLVLVKSVRDIRRAHEDGRMGYLVGWQAANSIATDIDRWGIPQVENLRTYWELGLRICGLVYNNTSVFGGGSLDPTLGLSRQGRRLVEEIHKQRIVLDVGGHTGDQTSYDAIAMSKGVPIICSHTNLRSIADNPRNMPDRMIEQIAANGGVVGVTAVNDFHARNRQDAHVQVTPQVGLEKHLDQYDYLKRLVGVDHIGLGGDFMYGRSDLTELNPMVWPPDAYSVLPPAKMFMVKGYEKITELPNVTQGLMQRGWTDAEIRKVLGGNWLRVYEKVWGA</sequence>
<dbReference type="PANTHER" id="PTHR10443:SF12">
    <property type="entry name" value="DIPEPTIDASE"/>
    <property type="match status" value="1"/>
</dbReference>
<dbReference type="InterPro" id="IPR008257">
    <property type="entry name" value="Pept_M19"/>
</dbReference>
<keyword evidence="2" id="KW-1185">Reference proteome</keyword>
<keyword evidence="1" id="KW-0224">Dipeptidase</keyword>
<reference evidence="1 2" key="1">
    <citation type="submission" date="2023-05" db="EMBL/GenBank/DDBJ databases">
        <authorList>
            <person name="Guo Y."/>
        </authorList>
    </citation>
    <scope>NUCLEOTIDE SEQUENCE [LARGE SCALE GENOMIC DNA]</scope>
    <source>
        <strain evidence="1 2">GR2756</strain>
    </source>
</reference>
<dbReference type="Gene3D" id="3.20.20.140">
    <property type="entry name" value="Metal-dependent hydrolases"/>
    <property type="match status" value="1"/>
</dbReference>
<dbReference type="Pfam" id="PF01244">
    <property type="entry name" value="Peptidase_M19"/>
    <property type="match status" value="1"/>
</dbReference>
<keyword evidence="1" id="KW-0378">Hydrolase</keyword>
<dbReference type="EC" id="3.4.13.-" evidence="1"/>
<dbReference type="EMBL" id="JAVUPU010000002">
    <property type="protein sequence ID" value="MDT9598258.1"/>
    <property type="molecule type" value="Genomic_DNA"/>
</dbReference>
<dbReference type="SUPFAM" id="SSF51556">
    <property type="entry name" value="Metallo-dependent hydrolases"/>
    <property type="match status" value="1"/>
</dbReference>
<evidence type="ECO:0000313" key="2">
    <source>
        <dbReference type="Proteomes" id="UP001259572"/>
    </source>
</evidence>
<organism evidence="1 2">
    <name type="scientific">Sphingosinicella rhizophila</name>
    <dbReference type="NCBI Taxonomy" id="3050082"/>
    <lineage>
        <taxon>Bacteria</taxon>
        <taxon>Pseudomonadati</taxon>
        <taxon>Pseudomonadota</taxon>
        <taxon>Alphaproteobacteria</taxon>
        <taxon>Sphingomonadales</taxon>
        <taxon>Sphingosinicellaceae</taxon>
        <taxon>Sphingosinicella</taxon>
    </lineage>
</organism>
<keyword evidence="1" id="KW-0645">Protease</keyword>
<dbReference type="PANTHER" id="PTHR10443">
    <property type="entry name" value="MICROSOMAL DIPEPTIDASE"/>
    <property type="match status" value="1"/>
</dbReference>
<comment type="caution">
    <text evidence="1">The sequence shown here is derived from an EMBL/GenBank/DDBJ whole genome shotgun (WGS) entry which is preliminary data.</text>
</comment>
<dbReference type="GO" id="GO:0016805">
    <property type="term" value="F:dipeptidase activity"/>
    <property type="evidence" value="ECO:0007669"/>
    <property type="project" value="UniProtKB-KW"/>
</dbReference>
<evidence type="ECO:0000313" key="1">
    <source>
        <dbReference type="EMBL" id="MDT9598258.1"/>
    </source>
</evidence>